<dbReference type="OrthoDB" id="9802426at2"/>
<evidence type="ECO:0000256" key="2">
    <source>
        <dbReference type="PROSITE-ProRule" id="PRU00169"/>
    </source>
</evidence>
<sequence>MLQLHLSRKGYHIQVVYNGTQALEAIQSFQPDILLLDLMLPGLSGAEICRRARTFFDGLIIVITASIDEFSEINLLKYGADDYITKPIKANILLARLEARLRRMPAKETNHASKHKLQLNNTSRRLLYNNREVKLTTSEFEVFSILYANFGHIVSREECCKAVRGIEYDRRDRTVDMRISCLRKNLQQHDIKDIVIKTIRNKGYVLIDT</sequence>
<protein>
    <recommendedName>
        <fullName evidence="8">DNA-binding response regulator</fullName>
    </recommendedName>
</protein>
<dbReference type="PANTHER" id="PTHR48111">
    <property type="entry name" value="REGULATOR OF RPOS"/>
    <property type="match status" value="1"/>
</dbReference>
<dbReference type="Pfam" id="PF00072">
    <property type="entry name" value="Response_reg"/>
    <property type="match status" value="1"/>
</dbReference>
<dbReference type="PANTHER" id="PTHR48111:SF47">
    <property type="entry name" value="TRANSCRIPTIONAL REGULATORY PROTEIN RSTA"/>
    <property type="match status" value="1"/>
</dbReference>
<dbReference type="GO" id="GO:0000976">
    <property type="term" value="F:transcription cis-regulatory region binding"/>
    <property type="evidence" value="ECO:0007669"/>
    <property type="project" value="TreeGrafter"/>
</dbReference>
<evidence type="ECO:0000313" key="7">
    <source>
        <dbReference type="Proteomes" id="UP000186905"/>
    </source>
</evidence>
<dbReference type="GO" id="GO:0005829">
    <property type="term" value="C:cytosol"/>
    <property type="evidence" value="ECO:0007669"/>
    <property type="project" value="TreeGrafter"/>
</dbReference>
<dbReference type="GO" id="GO:0032993">
    <property type="term" value="C:protein-DNA complex"/>
    <property type="evidence" value="ECO:0007669"/>
    <property type="project" value="TreeGrafter"/>
</dbReference>
<dbReference type="GO" id="GO:0006355">
    <property type="term" value="P:regulation of DNA-templated transcription"/>
    <property type="evidence" value="ECO:0007669"/>
    <property type="project" value="InterPro"/>
</dbReference>
<dbReference type="SMART" id="SM00448">
    <property type="entry name" value="REC"/>
    <property type="match status" value="1"/>
</dbReference>
<dbReference type="InterPro" id="IPR001867">
    <property type="entry name" value="OmpR/PhoB-type_DNA-bd"/>
</dbReference>
<dbReference type="Gene3D" id="1.10.10.10">
    <property type="entry name" value="Winged helix-like DNA-binding domain superfamily/Winged helix DNA-binding domain"/>
    <property type="match status" value="1"/>
</dbReference>
<dbReference type="Gene3D" id="3.40.50.2300">
    <property type="match status" value="1"/>
</dbReference>
<gene>
    <name evidence="6" type="ORF">BIT28_06015</name>
</gene>
<dbReference type="InterPro" id="IPR036388">
    <property type="entry name" value="WH-like_DNA-bd_sf"/>
</dbReference>
<dbReference type="Proteomes" id="UP000186905">
    <property type="component" value="Unassembled WGS sequence"/>
</dbReference>
<evidence type="ECO:0000259" key="4">
    <source>
        <dbReference type="PROSITE" id="PS50110"/>
    </source>
</evidence>
<dbReference type="CDD" id="cd00383">
    <property type="entry name" value="trans_reg_C"/>
    <property type="match status" value="1"/>
</dbReference>
<reference evidence="6 7" key="1">
    <citation type="submission" date="2016-09" db="EMBL/GenBank/DDBJ databases">
        <title>Photobacterium proteolyticum sp. nov. a protease producing bacterium isolated from ocean sediments of Laizhou Bay.</title>
        <authorList>
            <person name="Li Y."/>
        </authorList>
    </citation>
    <scope>NUCLEOTIDE SEQUENCE [LARGE SCALE GENOMIC DNA]</scope>
    <source>
        <strain evidence="6 7">13-12</strain>
    </source>
</reference>
<comment type="caution">
    <text evidence="6">The sequence shown here is derived from an EMBL/GenBank/DDBJ whole genome shotgun (WGS) entry which is preliminary data.</text>
</comment>
<feature type="DNA-binding region" description="OmpR/PhoB-type" evidence="3">
    <location>
        <begin position="106"/>
        <end position="208"/>
    </location>
</feature>
<dbReference type="PROSITE" id="PS50110">
    <property type="entry name" value="RESPONSE_REGULATORY"/>
    <property type="match status" value="1"/>
</dbReference>
<dbReference type="GO" id="GO:0000156">
    <property type="term" value="F:phosphorelay response regulator activity"/>
    <property type="evidence" value="ECO:0007669"/>
    <property type="project" value="TreeGrafter"/>
</dbReference>
<keyword evidence="7" id="KW-1185">Reference proteome</keyword>
<dbReference type="Pfam" id="PF00486">
    <property type="entry name" value="Trans_reg_C"/>
    <property type="match status" value="1"/>
</dbReference>
<evidence type="ECO:0000259" key="5">
    <source>
        <dbReference type="PROSITE" id="PS51755"/>
    </source>
</evidence>
<dbReference type="AlphaFoldDB" id="A0A1Q9GF14"/>
<keyword evidence="2" id="KW-0597">Phosphoprotein</keyword>
<accession>A0A1Q9GF14</accession>
<dbReference type="InterPro" id="IPR001789">
    <property type="entry name" value="Sig_transdc_resp-reg_receiver"/>
</dbReference>
<feature type="modified residue" description="4-aspartylphosphate" evidence="2">
    <location>
        <position position="37"/>
    </location>
</feature>
<dbReference type="SMART" id="SM00862">
    <property type="entry name" value="Trans_reg_C"/>
    <property type="match status" value="1"/>
</dbReference>
<keyword evidence="1 3" id="KW-0238">DNA-binding</keyword>
<organism evidence="6 7">
    <name type="scientific">Photobacterium proteolyticum</name>
    <dbReference type="NCBI Taxonomy" id="1903952"/>
    <lineage>
        <taxon>Bacteria</taxon>
        <taxon>Pseudomonadati</taxon>
        <taxon>Pseudomonadota</taxon>
        <taxon>Gammaproteobacteria</taxon>
        <taxon>Vibrionales</taxon>
        <taxon>Vibrionaceae</taxon>
        <taxon>Photobacterium</taxon>
    </lineage>
</organism>
<dbReference type="InterPro" id="IPR039420">
    <property type="entry name" value="WalR-like"/>
</dbReference>
<dbReference type="InterPro" id="IPR011006">
    <property type="entry name" value="CheY-like_superfamily"/>
</dbReference>
<evidence type="ECO:0000256" key="1">
    <source>
        <dbReference type="ARBA" id="ARBA00023125"/>
    </source>
</evidence>
<proteinExistence type="predicted"/>
<dbReference type="EMBL" id="MJIL01000090">
    <property type="protein sequence ID" value="OLQ72990.1"/>
    <property type="molecule type" value="Genomic_DNA"/>
</dbReference>
<evidence type="ECO:0000256" key="3">
    <source>
        <dbReference type="PROSITE-ProRule" id="PRU01091"/>
    </source>
</evidence>
<dbReference type="SUPFAM" id="SSF52172">
    <property type="entry name" value="CheY-like"/>
    <property type="match status" value="1"/>
</dbReference>
<feature type="domain" description="OmpR/PhoB-type" evidence="5">
    <location>
        <begin position="106"/>
        <end position="208"/>
    </location>
</feature>
<dbReference type="PROSITE" id="PS51755">
    <property type="entry name" value="OMPR_PHOB"/>
    <property type="match status" value="1"/>
</dbReference>
<feature type="domain" description="Response regulatory" evidence="4">
    <location>
        <begin position="1"/>
        <end position="101"/>
    </location>
</feature>
<evidence type="ECO:0000313" key="6">
    <source>
        <dbReference type="EMBL" id="OLQ72990.1"/>
    </source>
</evidence>
<evidence type="ECO:0008006" key="8">
    <source>
        <dbReference type="Google" id="ProtNLM"/>
    </source>
</evidence>
<dbReference type="Gene3D" id="6.10.250.690">
    <property type="match status" value="1"/>
</dbReference>
<dbReference type="STRING" id="1903952.BIT28_06015"/>
<name>A0A1Q9GF14_9GAMM</name>